<evidence type="ECO:0000256" key="5">
    <source>
        <dbReference type="ARBA" id="ARBA00038392"/>
    </source>
</evidence>
<dbReference type="AlphaFoldDB" id="A0A9N9LGZ6"/>
<dbReference type="Gene3D" id="1.10.20.10">
    <property type="entry name" value="Histone, subunit A"/>
    <property type="match status" value="1"/>
</dbReference>
<evidence type="ECO:0000256" key="7">
    <source>
        <dbReference type="SAM" id="MobiDB-lite"/>
    </source>
</evidence>
<evidence type="ECO:0000256" key="1">
    <source>
        <dbReference type="ARBA" id="ARBA00004123"/>
    </source>
</evidence>
<dbReference type="PANTHER" id="PTHR11380:SF5">
    <property type="entry name" value="TRANSCRIPTION INITIATION FACTOR TFIID SUBUNIT 13"/>
    <property type="match status" value="1"/>
</dbReference>
<evidence type="ECO:0000313" key="8">
    <source>
        <dbReference type="EMBL" id="CAG8972431.1"/>
    </source>
</evidence>
<keyword evidence="4" id="KW-0539">Nucleus</keyword>
<accession>A0A9N9LGZ6</accession>
<comment type="subcellular location">
    <subcellularLocation>
        <location evidence="1">Nucleus</location>
    </subcellularLocation>
</comment>
<evidence type="ECO:0000256" key="2">
    <source>
        <dbReference type="ARBA" id="ARBA00023015"/>
    </source>
</evidence>
<dbReference type="InterPro" id="IPR009072">
    <property type="entry name" value="Histone-fold"/>
</dbReference>
<dbReference type="Pfam" id="PF02269">
    <property type="entry name" value="TFIID-18kDa"/>
    <property type="match status" value="1"/>
</dbReference>
<protein>
    <recommendedName>
        <fullName evidence="6">Transcription initiation factor TFIID subunit 13</fullName>
    </recommendedName>
</protein>
<dbReference type="EMBL" id="CAJVRM010000045">
    <property type="protein sequence ID" value="CAG8972431.1"/>
    <property type="molecule type" value="Genomic_DNA"/>
</dbReference>
<keyword evidence="2" id="KW-0805">Transcription regulation</keyword>
<dbReference type="PANTHER" id="PTHR11380">
    <property type="entry name" value="TRANSCRIPTION INITIATION FACTOR TFIID/SUPT3-RELATED"/>
    <property type="match status" value="1"/>
</dbReference>
<evidence type="ECO:0000313" key="9">
    <source>
        <dbReference type="Proteomes" id="UP000701801"/>
    </source>
</evidence>
<dbReference type="GO" id="GO:0046982">
    <property type="term" value="F:protein heterodimerization activity"/>
    <property type="evidence" value="ECO:0007669"/>
    <property type="project" value="InterPro"/>
</dbReference>
<sequence>MEPRARIGKNRGQQNFSDQDLNHFLFAFGDVNQSLDGTRKVFDEIMTDFITEICFESARSAQLAGRQKVKLDDVKFACRKNPAYLGKIEESIDKKAEIDRAKKLVDVNDDKIIKSGVKALEEELGDADDDADTNTVGGKSGAGK</sequence>
<evidence type="ECO:0000256" key="6">
    <source>
        <dbReference type="ARBA" id="ARBA00040136"/>
    </source>
</evidence>
<dbReference type="OrthoDB" id="10266074at2759"/>
<gene>
    <name evidence="8" type="ORF">HYALB_00001120</name>
</gene>
<evidence type="ECO:0000256" key="4">
    <source>
        <dbReference type="ARBA" id="ARBA00023242"/>
    </source>
</evidence>
<evidence type="ECO:0000256" key="3">
    <source>
        <dbReference type="ARBA" id="ARBA00023163"/>
    </source>
</evidence>
<dbReference type="SUPFAM" id="SSF47113">
    <property type="entry name" value="Histone-fold"/>
    <property type="match status" value="1"/>
</dbReference>
<feature type="region of interest" description="Disordered" evidence="7">
    <location>
        <begin position="124"/>
        <end position="144"/>
    </location>
</feature>
<dbReference type="Proteomes" id="UP000701801">
    <property type="component" value="Unassembled WGS sequence"/>
</dbReference>
<organism evidence="8 9">
    <name type="scientific">Hymenoscyphus albidus</name>
    <dbReference type="NCBI Taxonomy" id="595503"/>
    <lineage>
        <taxon>Eukaryota</taxon>
        <taxon>Fungi</taxon>
        <taxon>Dikarya</taxon>
        <taxon>Ascomycota</taxon>
        <taxon>Pezizomycotina</taxon>
        <taxon>Leotiomycetes</taxon>
        <taxon>Helotiales</taxon>
        <taxon>Helotiaceae</taxon>
        <taxon>Hymenoscyphus</taxon>
    </lineage>
</organism>
<comment type="similarity">
    <text evidence="5">Belongs to the TAF13 family.</text>
</comment>
<keyword evidence="3" id="KW-0804">Transcription</keyword>
<comment type="caution">
    <text evidence="8">The sequence shown here is derived from an EMBL/GenBank/DDBJ whole genome shotgun (WGS) entry which is preliminary data.</text>
</comment>
<dbReference type="GO" id="GO:0005669">
    <property type="term" value="C:transcription factor TFIID complex"/>
    <property type="evidence" value="ECO:0007669"/>
    <property type="project" value="TreeGrafter"/>
</dbReference>
<dbReference type="GO" id="GO:0051123">
    <property type="term" value="P:RNA polymerase II preinitiation complex assembly"/>
    <property type="evidence" value="ECO:0007669"/>
    <property type="project" value="TreeGrafter"/>
</dbReference>
<reference evidence="8" key="1">
    <citation type="submission" date="2021-07" db="EMBL/GenBank/DDBJ databases">
        <authorList>
            <person name="Durling M."/>
        </authorList>
    </citation>
    <scope>NUCLEOTIDE SEQUENCE</scope>
</reference>
<keyword evidence="9" id="KW-1185">Reference proteome</keyword>
<proteinExistence type="inferred from homology"/>
<name>A0A9N9LGZ6_9HELO</name>
<dbReference type="InterPro" id="IPR003195">
    <property type="entry name" value="TFIID_TAF13"/>
</dbReference>